<evidence type="ECO:0000256" key="2">
    <source>
        <dbReference type="ARBA" id="ARBA00023015"/>
    </source>
</evidence>
<evidence type="ECO:0000256" key="4">
    <source>
        <dbReference type="ARBA" id="ARBA00023163"/>
    </source>
</evidence>
<keyword evidence="3" id="KW-0238">DNA-binding</keyword>
<dbReference type="RefSeq" id="WP_317139472.1">
    <property type="nucleotide sequence ID" value="NZ_CP118157.1"/>
</dbReference>
<dbReference type="GO" id="GO:0003700">
    <property type="term" value="F:DNA-binding transcription factor activity"/>
    <property type="evidence" value="ECO:0007669"/>
    <property type="project" value="InterPro"/>
</dbReference>
<evidence type="ECO:0000259" key="5">
    <source>
        <dbReference type="PROSITE" id="PS50931"/>
    </source>
</evidence>
<evidence type="ECO:0000313" key="7">
    <source>
        <dbReference type="Proteomes" id="UP001305498"/>
    </source>
</evidence>
<keyword evidence="7" id="KW-1185">Reference proteome</keyword>
<evidence type="ECO:0000313" key="6">
    <source>
        <dbReference type="EMBL" id="WOF23001.1"/>
    </source>
</evidence>
<dbReference type="PROSITE" id="PS50931">
    <property type="entry name" value="HTH_LYSR"/>
    <property type="match status" value="1"/>
</dbReference>
<evidence type="ECO:0000256" key="1">
    <source>
        <dbReference type="ARBA" id="ARBA00009437"/>
    </source>
</evidence>
<dbReference type="KEGG" id="mbet:N8K70_16645"/>
<dbReference type="Gene3D" id="1.10.10.10">
    <property type="entry name" value="Winged helix-like DNA-binding domain superfamily/Winged helix DNA-binding domain"/>
    <property type="match status" value="1"/>
</dbReference>
<dbReference type="InterPro" id="IPR036388">
    <property type="entry name" value="WH-like_DNA-bd_sf"/>
</dbReference>
<protein>
    <submittedName>
        <fullName evidence="6">LysR family transcriptional regulator</fullName>
    </submittedName>
</protein>
<proteinExistence type="inferred from homology"/>
<dbReference type="PANTHER" id="PTHR30346:SF29">
    <property type="entry name" value="LYSR SUBSTRATE-BINDING"/>
    <property type="match status" value="1"/>
</dbReference>
<dbReference type="Gene3D" id="3.40.190.10">
    <property type="entry name" value="Periplasmic binding protein-like II"/>
    <property type="match status" value="2"/>
</dbReference>
<organism evidence="6 7">
    <name type="scientific">Microbacterium betulae</name>
    <dbReference type="NCBI Taxonomy" id="2981139"/>
    <lineage>
        <taxon>Bacteria</taxon>
        <taxon>Bacillati</taxon>
        <taxon>Actinomycetota</taxon>
        <taxon>Actinomycetes</taxon>
        <taxon>Micrococcales</taxon>
        <taxon>Microbacteriaceae</taxon>
        <taxon>Microbacterium</taxon>
    </lineage>
</organism>
<evidence type="ECO:0000256" key="3">
    <source>
        <dbReference type="ARBA" id="ARBA00023125"/>
    </source>
</evidence>
<accession>A0AA97FGB1</accession>
<dbReference type="PANTHER" id="PTHR30346">
    <property type="entry name" value="TRANSCRIPTIONAL DUAL REGULATOR HCAR-RELATED"/>
    <property type="match status" value="1"/>
</dbReference>
<comment type="similarity">
    <text evidence="1">Belongs to the LysR transcriptional regulatory family.</text>
</comment>
<keyword evidence="4" id="KW-0804">Transcription</keyword>
<keyword evidence="2" id="KW-0805">Transcription regulation</keyword>
<sequence length="298" mass="32140">MDVRHLDLLRELDERGSLAAVALATHRTASAVSQQLRSAERAFGASLVEPAGRGVRLTEAGRLLASCGRDLARAVTVAESRWQEFRDEPRGVVTIATLPSAASFLLPGVLERLADLPIELELADVDIAEDDFPPFVADHDIVIGHSLSRATPVSDRVTTVPLAREPLDIAMSATHPLTALDEVTAHDVAPWPWIAVPPGYPFDTVRMAIEDATGSPLDIRQRLRDNRLIETLVASGDSLAVLPRFTTPTTGGIAMRPLAGIPTGRHIRAMCRPDRAERRAVRVVLDALRVVGASFTAS</sequence>
<dbReference type="InterPro" id="IPR036390">
    <property type="entry name" value="WH_DNA-bd_sf"/>
</dbReference>
<dbReference type="Pfam" id="PF03466">
    <property type="entry name" value="LysR_substrate"/>
    <property type="match status" value="1"/>
</dbReference>
<reference evidence="6 7" key="1">
    <citation type="submission" date="2023-02" db="EMBL/GenBank/DDBJ databases">
        <title>Microbacterium betulae sp. nov., isolated from birch wood.</title>
        <authorList>
            <person name="Pasciak M."/>
            <person name="Pawlik K.J."/>
            <person name="Martynowski D."/>
            <person name="Laczmanski L."/>
            <person name="Ciekot J."/>
            <person name="Szponar B."/>
            <person name="Wojcik-Fatla A."/>
            <person name="Mackiewicz B."/>
            <person name="Farian E."/>
            <person name="Cholewa G."/>
            <person name="Cholewa A."/>
            <person name="Dutkiewicz J."/>
        </authorList>
    </citation>
    <scope>NUCLEOTIDE SEQUENCE [LARGE SCALE GENOMIC DNA]</scope>
    <source>
        <strain evidence="6 7">AB</strain>
    </source>
</reference>
<dbReference type="InterPro" id="IPR000847">
    <property type="entry name" value="LysR_HTH_N"/>
</dbReference>
<dbReference type="Proteomes" id="UP001305498">
    <property type="component" value="Chromosome"/>
</dbReference>
<name>A0AA97FGB1_9MICO</name>
<dbReference type="CDD" id="cd05466">
    <property type="entry name" value="PBP2_LTTR_substrate"/>
    <property type="match status" value="1"/>
</dbReference>
<dbReference type="AlphaFoldDB" id="A0AA97FGB1"/>
<gene>
    <name evidence="6" type="ORF">N8K70_16645</name>
</gene>
<dbReference type="GO" id="GO:0032993">
    <property type="term" value="C:protein-DNA complex"/>
    <property type="evidence" value="ECO:0007669"/>
    <property type="project" value="TreeGrafter"/>
</dbReference>
<dbReference type="GO" id="GO:0003677">
    <property type="term" value="F:DNA binding"/>
    <property type="evidence" value="ECO:0007669"/>
    <property type="project" value="UniProtKB-KW"/>
</dbReference>
<dbReference type="SUPFAM" id="SSF53850">
    <property type="entry name" value="Periplasmic binding protein-like II"/>
    <property type="match status" value="1"/>
</dbReference>
<dbReference type="Pfam" id="PF00126">
    <property type="entry name" value="HTH_1"/>
    <property type="match status" value="1"/>
</dbReference>
<feature type="domain" description="HTH lysR-type" evidence="5">
    <location>
        <begin position="1"/>
        <end position="58"/>
    </location>
</feature>
<dbReference type="InterPro" id="IPR005119">
    <property type="entry name" value="LysR_subst-bd"/>
</dbReference>
<dbReference type="SUPFAM" id="SSF46785">
    <property type="entry name" value="Winged helix' DNA-binding domain"/>
    <property type="match status" value="1"/>
</dbReference>
<dbReference type="EMBL" id="CP118157">
    <property type="protein sequence ID" value="WOF23001.1"/>
    <property type="molecule type" value="Genomic_DNA"/>
</dbReference>